<reference evidence="8" key="2">
    <citation type="journal article" date="2023" name="Microorganisms">
        <title>Isolation and Genomic Characteristics of Cat-Borne Campylobacter felis sp. nov. and Sheep-Borne Campylobacter ovis sp. nov.</title>
        <authorList>
            <person name="Wang H."/>
            <person name="Li Y."/>
            <person name="Gu Y."/>
            <person name="Zhou G."/>
            <person name="Chen X."/>
            <person name="Zhang X."/>
            <person name="Shao Z."/>
            <person name="Zhang J."/>
            <person name="Zhang M."/>
        </authorList>
    </citation>
    <scope>NUCLEOTIDE SEQUENCE</scope>
    <source>
        <strain evidence="8">PS10</strain>
    </source>
</reference>
<accession>A0ABT7HS00</accession>
<dbReference type="EMBL" id="JANURM010000018">
    <property type="protein sequence ID" value="MDL0089696.1"/>
    <property type="molecule type" value="Genomic_DNA"/>
</dbReference>
<feature type="transmembrane region" description="Helical" evidence="6">
    <location>
        <begin position="12"/>
        <end position="34"/>
    </location>
</feature>
<dbReference type="PANTHER" id="PTHR43390">
    <property type="entry name" value="SIGNAL PEPTIDASE I"/>
    <property type="match status" value="1"/>
</dbReference>
<keyword evidence="6" id="KW-0812">Transmembrane</keyword>
<keyword evidence="5 6" id="KW-0378">Hydrolase</keyword>
<dbReference type="NCBIfam" id="TIGR02227">
    <property type="entry name" value="sigpep_I_bact"/>
    <property type="match status" value="1"/>
</dbReference>
<dbReference type="PANTHER" id="PTHR43390:SF1">
    <property type="entry name" value="CHLOROPLAST PROCESSING PEPTIDASE"/>
    <property type="match status" value="1"/>
</dbReference>
<dbReference type="InterPro" id="IPR019758">
    <property type="entry name" value="Pept_S26A_signal_pept_1_CS"/>
</dbReference>
<dbReference type="Proteomes" id="UP001173801">
    <property type="component" value="Unassembled WGS sequence"/>
</dbReference>
<evidence type="ECO:0000256" key="5">
    <source>
        <dbReference type="ARBA" id="ARBA00022801"/>
    </source>
</evidence>
<comment type="similarity">
    <text evidence="2 6">Belongs to the peptidase S26 family.</text>
</comment>
<proteinExistence type="inferred from homology"/>
<evidence type="ECO:0000256" key="2">
    <source>
        <dbReference type="ARBA" id="ARBA00009370"/>
    </source>
</evidence>
<keyword evidence="6" id="KW-0472">Membrane</keyword>
<comment type="subcellular location">
    <subcellularLocation>
        <location evidence="6">Membrane</location>
        <topology evidence="6">Single-pass type II membrane protein</topology>
    </subcellularLocation>
</comment>
<evidence type="ECO:0000313" key="8">
    <source>
        <dbReference type="EMBL" id="MDL0089696.1"/>
    </source>
</evidence>
<organism evidence="8 9">
    <name type="scientific">Campylobacter gastrosuis</name>
    <dbReference type="NCBI Taxonomy" id="2974576"/>
    <lineage>
        <taxon>Bacteria</taxon>
        <taxon>Pseudomonadati</taxon>
        <taxon>Campylobacterota</taxon>
        <taxon>Epsilonproteobacteria</taxon>
        <taxon>Campylobacterales</taxon>
        <taxon>Campylobacteraceae</taxon>
        <taxon>Campylobacter</taxon>
    </lineage>
</organism>
<dbReference type="InterPro" id="IPR036286">
    <property type="entry name" value="LexA/Signal_pep-like_sf"/>
</dbReference>
<evidence type="ECO:0000256" key="1">
    <source>
        <dbReference type="ARBA" id="ARBA00000677"/>
    </source>
</evidence>
<dbReference type="SUPFAM" id="SSF51306">
    <property type="entry name" value="LexA/Signal peptidase"/>
    <property type="match status" value="1"/>
</dbReference>
<dbReference type="RefSeq" id="WP_284938416.1">
    <property type="nucleotide sequence ID" value="NZ_JANURM010000018.1"/>
</dbReference>
<gene>
    <name evidence="8" type="primary">lepB</name>
    <name evidence="8" type="ORF">NYG85_10025</name>
</gene>
<dbReference type="GO" id="GO:0009003">
    <property type="term" value="F:signal peptidase activity"/>
    <property type="evidence" value="ECO:0007669"/>
    <property type="project" value="UniProtKB-EC"/>
</dbReference>
<keyword evidence="9" id="KW-1185">Reference proteome</keyword>
<dbReference type="InterPro" id="IPR019533">
    <property type="entry name" value="Peptidase_S26"/>
</dbReference>
<reference evidence="8" key="1">
    <citation type="submission" date="2022-08" db="EMBL/GenBank/DDBJ databases">
        <authorList>
            <person name="Wang H."/>
        </authorList>
    </citation>
    <scope>NUCLEOTIDE SEQUENCE</scope>
    <source>
        <strain evidence="8">PS10</strain>
    </source>
</reference>
<evidence type="ECO:0000256" key="6">
    <source>
        <dbReference type="RuleBase" id="RU362042"/>
    </source>
</evidence>
<evidence type="ECO:0000256" key="3">
    <source>
        <dbReference type="ARBA" id="ARBA00013208"/>
    </source>
</evidence>
<dbReference type="EC" id="3.4.21.89" evidence="3 6"/>
<keyword evidence="6" id="KW-1133">Transmembrane helix</keyword>
<evidence type="ECO:0000256" key="4">
    <source>
        <dbReference type="ARBA" id="ARBA00019232"/>
    </source>
</evidence>
<dbReference type="PRINTS" id="PR00727">
    <property type="entry name" value="LEADERPTASE"/>
</dbReference>
<dbReference type="Gene3D" id="2.10.109.10">
    <property type="entry name" value="Umud Fragment, subunit A"/>
    <property type="match status" value="1"/>
</dbReference>
<sequence>MKFLRKLYDFSSSWTGTIVIVLFVIFFIAQAFVIPSGSMKNTLLVSDFLFAKKFSYGIPVPRIPWLEIRVLPDFNGNDHLISGDTPKRGDIVIFRYPHNEKIHYVKRNFAIGGDEVIFTEKAIFLRPSEGDEFIKSNYKKDDLITLGGKIFVREPYKFKGINYDKSVNMFEQMLYYYNAKRLAMTPLQVDELPPVVDSLPFNAFYVKVPDGQFFMVGDNRDHSNDSRFWGSVEYKFIVGQPWFVYFSLDKDYKVRWERIGRFVDTLENDENIIDMAQKESHAEGIY</sequence>
<keyword evidence="6" id="KW-0645">Protease</keyword>
<evidence type="ECO:0000259" key="7">
    <source>
        <dbReference type="Pfam" id="PF10502"/>
    </source>
</evidence>
<dbReference type="Pfam" id="PF10502">
    <property type="entry name" value="Peptidase_S26"/>
    <property type="match status" value="1"/>
</dbReference>
<dbReference type="PROSITE" id="PS00761">
    <property type="entry name" value="SPASE_I_3"/>
    <property type="match status" value="1"/>
</dbReference>
<comment type="catalytic activity">
    <reaction evidence="1 6">
        <text>Cleavage of hydrophobic, N-terminal signal or leader sequences from secreted and periplasmic proteins.</text>
        <dbReference type="EC" id="3.4.21.89"/>
    </reaction>
</comment>
<protein>
    <recommendedName>
        <fullName evidence="4 6">Signal peptidase I</fullName>
        <ecNumber evidence="3 6">3.4.21.89</ecNumber>
    </recommendedName>
</protein>
<dbReference type="CDD" id="cd06530">
    <property type="entry name" value="S26_SPase_I"/>
    <property type="match status" value="1"/>
</dbReference>
<name>A0ABT7HS00_9BACT</name>
<evidence type="ECO:0000313" key="9">
    <source>
        <dbReference type="Proteomes" id="UP001173801"/>
    </source>
</evidence>
<feature type="domain" description="Peptidase S26" evidence="7">
    <location>
        <begin position="14"/>
        <end position="245"/>
    </location>
</feature>
<dbReference type="InterPro" id="IPR000223">
    <property type="entry name" value="Pept_S26A_signal_pept_1"/>
</dbReference>
<comment type="caution">
    <text evidence="8">The sequence shown here is derived from an EMBL/GenBank/DDBJ whole genome shotgun (WGS) entry which is preliminary data.</text>
</comment>